<keyword evidence="1" id="KW-0479">Metal-binding</keyword>
<evidence type="ECO:0000313" key="3">
    <source>
        <dbReference type="EMBL" id="KAL2816003.1"/>
    </source>
</evidence>
<dbReference type="EMBL" id="JBFXLS010000106">
    <property type="protein sequence ID" value="KAL2816003.1"/>
    <property type="molecule type" value="Genomic_DNA"/>
</dbReference>
<dbReference type="Pfam" id="PF07883">
    <property type="entry name" value="Cupin_2"/>
    <property type="match status" value="1"/>
</dbReference>
<evidence type="ECO:0000313" key="4">
    <source>
        <dbReference type="Proteomes" id="UP001610335"/>
    </source>
</evidence>
<proteinExistence type="predicted"/>
<dbReference type="SUPFAM" id="SSF51182">
    <property type="entry name" value="RmlC-like cupins"/>
    <property type="match status" value="1"/>
</dbReference>
<dbReference type="InterPro" id="IPR011051">
    <property type="entry name" value="RmlC_Cupin_sf"/>
</dbReference>
<sequence length="114" mass="12745">MHSPDLRPNNTIILLRPPPHGNVTWHTLFSLPQTPTSDLSAGIAVYPPRISHLCAHRHKQVEVYHILEADGEMTIDGVISQVSKGSSVFIPSNAEHEIVNVGTESLRWFYVFSH</sequence>
<dbReference type="InterPro" id="IPR014710">
    <property type="entry name" value="RmlC-like_jellyroll"/>
</dbReference>
<evidence type="ECO:0000259" key="2">
    <source>
        <dbReference type="Pfam" id="PF07883"/>
    </source>
</evidence>
<dbReference type="InterPro" id="IPR051610">
    <property type="entry name" value="GPI/OXD"/>
</dbReference>
<accession>A0ABR4HKJ0</accession>
<dbReference type="InterPro" id="IPR013096">
    <property type="entry name" value="Cupin_2"/>
</dbReference>
<keyword evidence="4" id="KW-1185">Reference proteome</keyword>
<name>A0ABR4HKJ0_9EURO</name>
<gene>
    <name evidence="3" type="ORF">BDW59DRAFT_175935</name>
</gene>
<evidence type="ECO:0000256" key="1">
    <source>
        <dbReference type="ARBA" id="ARBA00022723"/>
    </source>
</evidence>
<dbReference type="Proteomes" id="UP001610335">
    <property type="component" value="Unassembled WGS sequence"/>
</dbReference>
<dbReference type="PANTHER" id="PTHR35848">
    <property type="entry name" value="OXALATE-BINDING PROTEIN"/>
    <property type="match status" value="1"/>
</dbReference>
<protein>
    <submittedName>
        <fullName evidence="3">RmlC-like cupin domain-containing protein</fullName>
    </submittedName>
</protein>
<reference evidence="3 4" key="1">
    <citation type="submission" date="2024-07" db="EMBL/GenBank/DDBJ databases">
        <title>Section-level genome sequencing and comparative genomics of Aspergillus sections Usti and Cavernicolus.</title>
        <authorList>
            <consortium name="Lawrence Berkeley National Laboratory"/>
            <person name="Nybo J.L."/>
            <person name="Vesth T.C."/>
            <person name="Theobald S."/>
            <person name="Frisvad J.C."/>
            <person name="Larsen T.O."/>
            <person name="Kjaerboelling I."/>
            <person name="Rothschild-Mancinelli K."/>
            <person name="Lyhne E.K."/>
            <person name="Kogle M.E."/>
            <person name="Barry K."/>
            <person name="Clum A."/>
            <person name="Na H."/>
            <person name="Ledsgaard L."/>
            <person name="Lin J."/>
            <person name="Lipzen A."/>
            <person name="Kuo A."/>
            <person name="Riley R."/>
            <person name="Mondo S."/>
            <person name="LaButti K."/>
            <person name="Haridas S."/>
            <person name="Pangalinan J."/>
            <person name="Salamov A.A."/>
            <person name="Simmons B.A."/>
            <person name="Magnuson J.K."/>
            <person name="Chen J."/>
            <person name="Drula E."/>
            <person name="Henrissat B."/>
            <person name="Wiebenga A."/>
            <person name="Lubbers R.J."/>
            <person name="Gomes A.C."/>
            <person name="Makela M.R."/>
            <person name="Stajich J."/>
            <person name="Grigoriev I.V."/>
            <person name="Mortensen U.H."/>
            <person name="De vries R.P."/>
            <person name="Baker S.E."/>
            <person name="Andersen M.R."/>
        </authorList>
    </citation>
    <scope>NUCLEOTIDE SEQUENCE [LARGE SCALE GENOMIC DNA]</scope>
    <source>
        <strain evidence="3 4">CBS 600.67</strain>
    </source>
</reference>
<feature type="domain" description="Cupin type-2" evidence="2">
    <location>
        <begin position="55"/>
        <end position="112"/>
    </location>
</feature>
<organism evidence="3 4">
    <name type="scientific">Aspergillus cavernicola</name>
    <dbReference type="NCBI Taxonomy" id="176166"/>
    <lineage>
        <taxon>Eukaryota</taxon>
        <taxon>Fungi</taxon>
        <taxon>Dikarya</taxon>
        <taxon>Ascomycota</taxon>
        <taxon>Pezizomycotina</taxon>
        <taxon>Eurotiomycetes</taxon>
        <taxon>Eurotiomycetidae</taxon>
        <taxon>Eurotiales</taxon>
        <taxon>Aspergillaceae</taxon>
        <taxon>Aspergillus</taxon>
        <taxon>Aspergillus subgen. Nidulantes</taxon>
    </lineage>
</organism>
<dbReference type="PANTHER" id="PTHR35848:SF6">
    <property type="entry name" value="CUPIN TYPE-2 DOMAIN-CONTAINING PROTEIN"/>
    <property type="match status" value="1"/>
</dbReference>
<dbReference type="Gene3D" id="2.60.120.10">
    <property type="entry name" value="Jelly Rolls"/>
    <property type="match status" value="1"/>
</dbReference>
<comment type="caution">
    <text evidence="3">The sequence shown here is derived from an EMBL/GenBank/DDBJ whole genome shotgun (WGS) entry which is preliminary data.</text>
</comment>